<accession>A0A1D1UND3</accession>
<evidence type="ECO:0000256" key="1">
    <source>
        <dbReference type="SAM" id="MobiDB-lite"/>
    </source>
</evidence>
<feature type="compositionally biased region" description="Polar residues" evidence="1">
    <location>
        <begin position="25"/>
        <end position="35"/>
    </location>
</feature>
<dbReference type="AlphaFoldDB" id="A0A1D1UND3"/>
<feature type="region of interest" description="Disordered" evidence="1">
    <location>
        <begin position="1"/>
        <end position="83"/>
    </location>
</feature>
<name>A0A1D1UND3_RAMVA</name>
<reference evidence="2 3" key="1">
    <citation type="journal article" date="2016" name="Nat. Commun.">
        <title>Extremotolerant tardigrade genome and improved radiotolerance of human cultured cells by tardigrade-unique protein.</title>
        <authorList>
            <person name="Hashimoto T."/>
            <person name="Horikawa D.D."/>
            <person name="Saito Y."/>
            <person name="Kuwahara H."/>
            <person name="Kozuka-Hata H."/>
            <person name="Shin-I T."/>
            <person name="Minakuchi Y."/>
            <person name="Ohishi K."/>
            <person name="Motoyama A."/>
            <person name="Aizu T."/>
            <person name="Enomoto A."/>
            <person name="Kondo K."/>
            <person name="Tanaka S."/>
            <person name="Hara Y."/>
            <person name="Koshikawa S."/>
            <person name="Sagara H."/>
            <person name="Miura T."/>
            <person name="Yokobori S."/>
            <person name="Miyagawa K."/>
            <person name="Suzuki Y."/>
            <person name="Kubo T."/>
            <person name="Oyama M."/>
            <person name="Kohara Y."/>
            <person name="Fujiyama A."/>
            <person name="Arakawa K."/>
            <person name="Katayama T."/>
            <person name="Toyoda A."/>
            <person name="Kunieda T."/>
        </authorList>
    </citation>
    <scope>NUCLEOTIDE SEQUENCE [LARGE SCALE GENOMIC DNA]</scope>
    <source>
        <strain evidence="2 3">YOKOZUNA-1</strain>
    </source>
</reference>
<dbReference type="Proteomes" id="UP000186922">
    <property type="component" value="Unassembled WGS sequence"/>
</dbReference>
<dbReference type="EMBL" id="BDGG01000001">
    <property type="protein sequence ID" value="GAU87873.1"/>
    <property type="molecule type" value="Genomic_DNA"/>
</dbReference>
<gene>
    <name evidence="2" type="primary">RvY_00663</name>
    <name evidence="2" type="synonym">RvY_00663.2</name>
    <name evidence="2" type="ORF">RvY_00663-2</name>
</gene>
<evidence type="ECO:0000313" key="3">
    <source>
        <dbReference type="Proteomes" id="UP000186922"/>
    </source>
</evidence>
<organism evidence="2 3">
    <name type="scientific">Ramazzottius varieornatus</name>
    <name type="common">Water bear</name>
    <name type="synonym">Tardigrade</name>
    <dbReference type="NCBI Taxonomy" id="947166"/>
    <lineage>
        <taxon>Eukaryota</taxon>
        <taxon>Metazoa</taxon>
        <taxon>Ecdysozoa</taxon>
        <taxon>Tardigrada</taxon>
        <taxon>Eutardigrada</taxon>
        <taxon>Parachela</taxon>
        <taxon>Hypsibioidea</taxon>
        <taxon>Ramazzottiidae</taxon>
        <taxon>Ramazzottius</taxon>
    </lineage>
</organism>
<keyword evidence="3" id="KW-1185">Reference proteome</keyword>
<feature type="compositionally biased region" description="Polar residues" evidence="1">
    <location>
        <begin position="70"/>
        <end position="82"/>
    </location>
</feature>
<comment type="caution">
    <text evidence="2">The sequence shown here is derived from an EMBL/GenBank/DDBJ whole genome shotgun (WGS) entry which is preliminary data.</text>
</comment>
<evidence type="ECO:0000313" key="2">
    <source>
        <dbReference type="EMBL" id="GAU87873.1"/>
    </source>
</evidence>
<sequence>MPFPDSSPHPGRASSGGCRAETRGDQSTQESTSEEGPSPLQEPDGRGLHRALPGMGAIKADDAAAGPRSSLDQVDSGQNPGELNTLPFIEDPWAEKSSQVLPFVLSVSLPSGFRKAGSCFLKYYGTSSEILRCIRTSKYKRCLFSHAPYDSSSLFPFCSWKFLFRVQLGGFPVRKSKVNNRGRMRASLEYGRLVAGLLPPHCSSRGSEMRWLRPRGSLWLLERIGGRVAMDSLPGQFHFA</sequence>
<proteinExistence type="predicted"/>
<protein>
    <submittedName>
        <fullName evidence="2">Uncharacterized protein</fullName>
    </submittedName>
</protein>